<evidence type="ECO:0000256" key="2">
    <source>
        <dbReference type="ARBA" id="ARBA00004524"/>
    </source>
</evidence>
<dbReference type="Gene3D" id="1.10.630.10">
    <property type="entry name" value="Cytochrome P450"/>
    <property type="match status" value="1"/>
</dbReference>
<comment type="subcellular location">
    <subcellularLocation>
        <location evidence="3">Endoplasmic reticulum membrane</location>
    </subcellularLocation>
    <subcellularLocation>
        <location evidence="2">Microsome membrane</location>
    </subcellularLocation>
</comment>
<evidence type="ECO:0000256" key="13">
    <source>
        <dbReference type="ARBA" id="ARBA00023136"/>
    </source>
</evidence>
<dbReference type="AlphaFoldDB" id="L8IC48"/>
<dbReference type="GO" id="GO:0020037">
    <property type="term" value="F:heme binding"/>
    <property type="evidence" value="ECO:0007669"/>
    <property type="project" value="InterPro"/>
</dbReference>
<dbReference type="PANTHER" id="PTHR24300">
    <property type="entry name" value="CYTOCHROME P450 508A4-RELATED"/>
    <property type="match status" value="1"/>
</dbReference>
<keyword evidence="13" id="KW-0472">Membrane</keyword>
<keyword evidence="7 14" id="KW-0479">Metal-binding</keyword>
<dbReference type="InterPro" id="IPR017972">
    <property type="entry name" value="Cyt_P450_CS"/>
</dbReference>
<dbReference type="InterPro" id="IPR001128">
    <property type="entry name" value="Cyt_P450"/>
</dbReference>
<dbReference type="GO" id="GO:0006805">
    <property type="term" value="P:xenobiotic metabolic process"/>
    <property type="evidence" value="ECO:0007669"/>
    <property type="project" value="TreeGrafter"/>
</dbReference>
<evidence type="ECO:0000256" key="12">
    <source>
        <dbReference type="ARBA" id="ARBA00023033"/>
    </source>
</evidence>
<dbReference type="EC" id="1.14.14.1" evidence="5"/>
<sequence length="103" mass="11528">QGTDILTSLTSLLHDDKEFPDPEVFDPGHFLDQSGNFRKSDYFMAFSTGKRVCLGKGLALMELFLFLTTILQKFTLKSMVDPKDLDIIPVVNGLASVPPFYLL</sequence>
<evidence type="ECO:0000256" key="10">
    <source>
        <dbReference type="ARBA" id="ARBA00023002"/>
    </source>
</evidence>
<dbReference type="Pfam" id="PF00067">
    <property type="entry name" value="p450"/>
    <property type="match status" value="1"/>
</dbReference>
<dbReference type="EMBL" id="JH881531">
    <property type="protein sequence ID" value="ELR53758.1"/>
    <property type="molecule type" value="Genomic_DNA"/>
</dbReference>
<evidence type="ECO:0000256" key="9">
    <source>
        <dbReference type="ARBA" id="ARBA00022848"/>
    </source>
</evidence>
<dbReference type="InterPro" id="IPR002401">
    <property type="entry name" value="Cyt_P450_E_grp-I"/>
</dbReference>
<keyword evidence="9" id="KW-0492">Microsome</keyword>
<keyword evidence="10 15" id="KW-0560">Oxidoreductase</keyword>
<name>L8IC48_9CETA</name>
<evidence type="ECO:0000256" key="6">
    <source>
        <dbReference type="ARBA" id="ARBA00022617"/>
    </source>
</evidence>
<keyword evidence="6 14" id="KW-0349">Heme</keyword>
<dbReference type="GO" id="GO:0005506">
    <property type="term" value="F:iron ion binding"/>
    <property type="evidence" value="ECO:0007669"/>
    <property type="project" value="InterPro"/>
</dbReference>
<proteinExistence type="inferred from homology"/>
<evidence type="ECO:0000313" key="17">
    <source>
        <dbReference type="Proteomes" id="UP000011080"/>
    </source>
</evidence>
<feature type="binding site" description="axial binding residue" evidence="14">
    <location>
        <position position="53"/>
    </location>
    <ligand>
        <name>heme</name>
        <dbReference type="ChEBI" id="CHEBI:30413"/>
    </ligand>
    <ligandPart>
        <name>Fe</name>
        <dbReference type="ChEBI" id="CHEBI:18248"/>
    </ligandPart>
</feature>
<dbReference type="PROSITE" id="PS00086">
    <property type="entry name" value="CYTOCHROME_P450"/>
    <property type="match status" value="1"/>
</dbReference>
<comment type="cofactor">
    <cofactor evidence="1 14">
        <name>heme</name>
        <dbReference type="ChEBI" id="CHEBI:30413"/>
    </cofactor>
</comment>
<dbReference type="InterPro" id="IPR050182">
    <property type="entry name" value="Cytochrome_P450_fam2"/>
</dbReference>
<evidence type="ECO:0000256" key="15">
    <source>
        <dbReference type="RuleBase" id="RU000461"/>
    </source>
</evidence>
<evidence type="ECO:0000256" key="11">
    <source>
        <dbReference type="ARBA" id="ARBA00023004"/>
    </source>
</evidence>
<evidence type="ECO:0000256" key="8">
    <source>
        <dbReference type="ARBA" id="ARBA00022824"/>
    </source>
</evidence>
<gene>
    <name evidence="16" type="ORF">M91_03082</name>
</gene>
<reference evidence="16 17" key="1">
    <citation type="journal article" date="2012" name="Nat. Genet.">
        <title>The yak genome and adaptation to life at high altitude.</title>
        <authorList>
            <person name="Qiu Q."/>
            <person name="Zhang G."/>
            <person name="Ma T."/>
            <person name="Qian W."/>
            <person name="Wang J."/>
            <person name="Ye Z."/>
            <person name="Cao C."/>
            <person name="Hu Q."/>
            <person name="Kim J."/>
            <person name="Larkin D.M."/>
            <person name="Auvil L."/>
            <person name="Capitanu B."/>
            <person name="Ma J."/>
            <person name="Lewin H.A."/>
            <person name="Qian X."/>
            <person name="Lang Y."/>
            <person name="Zhou R."/>
            <person name="Wang L."/>
            <person name="Wang K."/>
            <person name="Xia J."/>
            <person name="Liao S."/>
            <person name="Pan S."/>
            <person name="Lu X."/>
            <person name="Hou H."/>
            <person name="Wang Y."/>
            <person name="Zang X."/>
            <person name="Yin Y."/>
            <person name="Ma H."/>
            <person name="Zhang J."/>
            <person name="Wang Z."/>
            <person name="Zhang Y."/>
            <person name="Zhang D."/>
            <person name="Yonezawa T."/>
            <person name="Hasegawa M."/>
            <person name="Zhong Y."/>
            <person name="Liu W."/>
            <person name="Zhang Y."/>
            <person name="Huang Z."/>
            <person name="Zhang S."/>
            <person name="Long R."/>
            <person name="Yang H."/>
            <person name="Wang J."/>
            <person name="Lenstra J.A."/>
            <person name="Cooper D.N."/>
            <person name="Wu Y."/>
            <person name="Wang J."/>
            <person name="Shi P."/>
            <person name="Wang J."/>
            <person name="Liu J."/>
        </authorList>
    </citation>
    <scope>NUCLEOTIDE SEQUENCE [LARGE SCALE GENOMIC DNA]</scope>
    <source>
        <strain evidence="17">yakQH1</strain>
    </source>
</reference>
<evidence type="ECO:0000256" key="4">
    <source>
        <dbReference type="ARBA" id="ARBA00010617"/>
    </source>
</evidence>
<dbReference type="SUPFAM" id="SSF48264">
    <property type="entry name" value="Cytochrome P450"/>
    <property type="match status" value="1"/>
</dbReference>
<dbReference type="PRINTS" id="PR00463">
    <property type="entry name" value="EP450I"/>
</dbReference>
<keyword evidence="12 15" id="KW-0503">Monooxygenase</keyword>
<dbReference type="GO" id="GO:0005789">
    <property type="term" value="C:endoplasmic reticulum membrane"/>
    <property type="evidence" value="ECO:0007669"/>
    <property type="project" value="UniProtKB-SubCell"/>
</dbReference>
<dbReference type="GO" id="GO:0006082">
    <property type="term" value="P:organic acid metabolic process"/>
    <property type="evidence" value="ECO:0007669"/>
    <property type="project" value="TreeGrafter"/>
</dbReference>
<comment type="similarity">
    <text evidence="4 15">Belongs to the cytochrome P450 family.</text>
</comment>
<keyword evidence="8" id="KW-0256">Endoplasmic reticulum</keyword>
<evidence type="ECO:0000256" key="7">
    <source>
        <dbReference type="ARBA" id="ARBA00022723"/>
    </source>
</evidence>
<dbReference type="GO" id="GO:0016712">
    <property type="term" value="F:oxidoreductase activity, acting on paired donors, with incorporation or reduction of molecular oxygen, reduced flavin or flavoprotein as one donor, and incorporation of one atom of oxygen"/>
    <property type="evidence" value="ECO:0007669"/>
    <property type="project" value="UniProtKB-EC"/>
</dbReference>
<keyword evidence="11 14" id="KW-0408">Iron</keyword>
<evidence type="ECO:0000256" key="5">
    <source>
        <dbReference type="ARBA" id="ARBA00012109"/>
    </source>
</evidence>
<evidence type="ECO:0000256" key="1">
    <source>
        <dbReference type="ARBA" id="ARBA00001971"/>
    </source>
</evidence>
<evidence type="ECO:0000313" key="16">
    <source>
        <dbReference type="EMBL" id="ELR53758.1"/>
    </source>
</evidence>
<accession>L8IC48</accession>
<dbReference type="PANTHER" id="PTHR24300:SF400">
    <property type="entry name" value="CYTOCHROME P450 2C9"/>
    <property type="match status" value="1"/>
</dbReference>
<evidence type="ECO:0000256" key="14">
    <source>
        <dbReference type="PIRSR" id="PIRSR602401-1"/>
    </source>
</evidence>
<evidence type="ECO:0000256" key="3">
    <source>
        <dbReference type="ARBA" id="ARBA00004586"/>
    </source>
</evidence>
<dbReference type="InterPro" id="IPR036396">
    <property type="entry name" value="Cyt_P450_sf"/>
</dbReference>
<feature type="non-terminal residue" evidence="16">
    <location>
        <position position="103"/>
    </location>
</feature>
<feature type="non-terminal residue" evidence="16">
    <location>
        <position position="1"/>
    </location>
</feature>
<organism evidence="16 17">
    <name type="scientific">Bos mutus</name>
    <name type="common">wild yak</name>
    <dbReference type="NCBI Taxonomy" id="72004"/>
    <lineage>
        <taxon>Eukaryota</taxon>
        <taxon>Metazoa</taxon>
        <taxon>Chordata</taxon>
        <taxon>Craniata</taxon>
        <taxon>Vertebrata</taxon>
        <taxon>Euteleostomi</taxon>
        <taxon>Mammalia</taxon>
        <taxon>Eutheria</taxon>
        <taxon>Laurasiatheria</taxon>
        <taxon>Artiodactyla</taxon>
        <taxon>Ruminantia</taxon>
        <taxon>Pecora</taxon>
        <taxon>Bovidae</taxon>
        <taxon>Bovinae</taxon>
        <taxon>Bos</taxon>
    </lineage>
</organism>
<protein>
    <recommendedName>
        <fullName evidence="5">unspecific monooxygenase</fullName>
        <ecNumber evidence="5">1.14.14.1</ecNumber>
    </recommendedName>
</protein>
<dbReference type="Proteomes" id="UP000011080">
    <property type="component" value="Unassembled WGS sequence"/>
</dbReference>